<dbReference type="SUPFAM" id="SSF52172">
    <property type="entry name" value="CheY-like"/>
    <property type="match status" value="1"/>
</dbReference>
<dbReference type="SMART" id="SM00091">
    <property type="entry name" value="PAS"/>
    <property type="match status" value="1"/>
</dbReference>
<dbReference type="Pfam" id="PF13426">
    <property type="entry name" value="PAS_9"/>
    <property type="match status" value="1"/>
</dbReference>
<feature type="domain" description="PAS" evidence="8">
    <location>
        <begin position="35"/>
        <end position="101"/>
    </location>
</feature>
<dbReference type="InterPro" id="IPR036097">
    <property type="entry name" value="HisK_dim/P_sf"/>
</dbReference>
<dbReference type="SMART" id="SM00387">
    <property type="entry name" value="HATPase_c"/>
    <property type="match status" value="1"/>
</dbReference>
<dbReference type="InterPro" id="IPR001789">
    <property type="entry name" value="Sig_transdc_resp-reg_receiver"/>
</dbReference>
<dbReference type="PROSITE" id="PS50109">
    <property type="entry name" value="HIS_KIN"/>
    <property type="match status" value="1"/>
</dbReference>
<dbReference type="PROSITE" id="PS50113">
    <property type="entry name" value="PAC"/>
    <property type="match status" value="1"/>
</dbReference>
<dbReference type="SMART" id="SM00086">
    <property type="entry name" value="PAC"/>
    <property type="match status" value="1"/>
</dbReference>
<dbReference type="PROSITE" id="PS50110">
    <property type="entry name" value="RESPONSE_REGULATORY"/>
    <property type="match status" value="1"/>
</dbReference>
<evidence type="ECO:0000313" key="10">
    <source>
        <dbReference type="EMBL" id="GJD88322.1"/>
    </source>
</evidence>
<dbReference type="InterPro" id="IPR005467">
    <property type="entry name" value="His_kinase_dom"/>
</dbReference>
<evidence type="ECO:0000259" key="6">
    <source>
        <dbReference type="PROSITE" id="PS50109"/>
    </source>
</evidence>
<name>A0AAV4ZJI2_9HYPH</name>
<keyword evidence="11" id="KW-1185">Reference proteome</keyword>
<dbReference type="SMART" id="SM00448">
    <property type="entry name" value="REC"/>
    <property type="match status" value="1"/>
</dbReference>
<dbReference type="EMBL" id="BPQO01000006">
    <property type="protein sequence ID" value="GJD88322.1"/>
    <property type="molecule type" value="Genomic_DNA"/>
</dbReference>
<dbReference type="SUPFAM" id="SSF47384">
    <property type="entry name" value="Homodimeric domain of signal transducing histidine kinase"/>
    <property type="match status" value="1"/>
</dbReference>
<feature type="region of interest" description="Disordered" evidence="5">
    <location>
        <begin position="1"/>
        <end position="27"/>
    </location>
</feature>
<evidence type="ECO:0000259" key="7">
    <source>
        <dbReference type="PROSITE" id="PS50110"/>
    </source>
</evidence>
<dbReference type="InterPro" id="IPR003661">
    <property type="entry name" value="HisK_dim/P_dom"/>
</dbReference>
<dbReference type="Proteomes" id="UP001055247">
    <property type="component" value="Unassembled WGS sequence"/>
</dbReference>
<reference evidence="10" key="1">
    <citation type="journal article" date="2016" name="Front. Microbiol.">
        <title>Genome Sequence of the Piezophilic, Mesophilic Sulfate-Reducing Bacterium Desulfovibrio indicus J2T.</title>
        <authorList>
            <person name="Cao J."/>
            <person name="Maignien L."/>
            <person name="Shao Z."/>
            <person name="Alain K."/>
            <person name="Jebbar M."/>
        </authorList>
    </citation>
    <scope>NUCLEOTIDE SEQUENCE</scope>
    <source>
        <strain evidence="10">DSM 16372</strain>
    </source>
</reference>
<dbReference type="InterPro" id="IPR036890">
    <property type="entry name" value="HATPase_C_sf"/>
</dbReference>
<dbReference type="AlphaFoldDB" id="A0AAV4ZJI2"/>
<reference evidence="10" key="2">
    <citation type="submission" date="2021-08" db="EMBL/GenBank/DDBJ databases">
        <authorList>
            <person name="Tani A."/>
            <person name="Ola A."/>
            <person name="Ogura Y."/>
            <person name="Katsura K."/>
            <person name="Hayashi T."/>
        </authorList>
    </citation>
    <scope>NUCLEOTIDE SEQUENCE</scope>
    <source>
        <strain evidence="10">DSM 16372</strain>
    </source>
</reference>
<feature type="compositionally biased region" description="Basic and acidic residues" evidence="5">
    <location>
        <begin position="15"/>
        <end position="27"/>
    </location>
</feature>
<feature type="modified residue" description="4-aspartylphosphate" evidence="4">
    <location>
        <position position="467"/>
    </location>
</feature>
<dbReference type="Pfam" id="PF00512">
    <property type="entry name" value="HisKA"/>
    <property type="match status" value="1"/>
</dbReference>
<dbReference type="NCBIfam" id="TIGR00229">
    <property type="entry name" value="sensory_box"/>
    <property type="match status" value="1"/>
</dbReference>
<dbReference type="PRINTS" id="PR00344">
    <property type="entry name" value="BCTRLSENSOR"/>
</dbReference>
<dbReference type="InterPro" id="IPR001610">
    <property type="entry name" value="PAC"/>
</dbReference>
<dbReference type="PANTHER" id="PTHR43065">
    <property type="entry name" value="SENSOR HISTIDINE KINASE"/>
    <property type="match status" value="1"/>
</dbReference>
<dbReference type="SUPFAM" id="SSF55785">
    <property type="entry name" value="PYP-like sensor domain (PAS domain)"/>
    <property type="match status" value="1"/>
</dbReference>
<feature type="compositionally biased region" description="Pro residues" evidence="5">
    <location>
        <begin position="1"/>
        <end position="11"/>
    </location>
</feature>
<dbReference type="Pfam" id="PF02518">
    <property type="entry name" value="HATPase_c"/>
    <property type="match status" value="1"/>
</dbReference>
<comment type="caution">
    <text evidence="10">The sequence shown here is derived from an EMBL/GenBank/DDBJ whole genome shotgun (WGS) entry which is preliminary data.</text>
</comment>
<evidence type="ECO:0000256" key="5">
    <source>
        <dbReference type="SAM" id="MobiDB-lite"/>
    </source>
</evidence>
<evidence type="ECO:0000313" key="11">
    <source>
        <dbReference type="Proteomes" id="UP001055247"/>
    </source>
</evidence>
<dbReference type="Gene3D" id="1.10.287.130">
    <property type="match status" value="1"/>
</dbReference>
<dbReference type="PROSITE" id="PS50112">
    <property type="entry name" value="PAS"/>
    <property type="match status" value="1"/>
</dbReference>
<evidence type="ECO:0000256" key="2">
    <source>
        <dbReference type="ARBA" id="ARBA00012438"/>
    </source>
</evidence>
<dbReference type="Gene3D" id="3.30.565.10">
    <property type="entry name" value="Histidine kinase-like ATPase, C-terminal domain"/>
    <property type="match status" value="1"/>
</dbReference>
<feature type="domain" description="PAC" evidence="9">
    <location>
        <begin position="102"/>
        <end position="156"/>
    </location>
</feature>
<keyword evidence="3 4" id="KW-0597">Phosphoprotein</keyword>
<feature type="domain" description="Histidine kinase" evidence="6">
    <location>
        <begin position="169"/>
        <end position="396"/>
    </location>
</feature>
<accession>A0AAV4ZJI2</accession>
<dbReference type="InterPro" id="IPR000014">
    <property type="entry name" value="PAS"/>
</dbReference>
<dbReference type="SUPFAM" id="SSF55874">
    <property type="entry name" value="ATPase domain of HSP90 chaperone/DNA topoisomerase II/histidine kinase"/>
    <property type="match status" value="1"/>
</dbReference>
<dbReference type="Gene3D" id="3.30.450.20">
    <property type="entry name" value="PAS domain"/>
    <property type="match status" value="1"/>
</dbReference>
<dbReference type="InterPro" id="IPR035965">
    <property type="entry name" value="PAS-like_dom_sf"/>
</dbReference>
<dbReference type="EC" id="2.7.13.3" evidence="2"/>
<dbReference type="PANTHER" id="PTHR43065:SF42">
    <property type="entry name" value="TWO-COMPONENT SENSOR PPRA"/>
    <property type="match status" value="1"/>
</dbReference>
<dbReference type="GO" id="GO:0000155">
    <property type="term" value="F:phosphorelay sensor kinase activity"/>
    <property type="evidence" value="ECO:0007669"/>
    <property type="project" value="InterPro"/>
</dbReference>
<evidence type="ECO:0000256" key="3">
    <source>
        <dbReference type="ARBA" id="ARBA00022553"/>
    </source>
</evidence>
<dbReference type="SMART" id="SM00388">
    <property type="entry name" value="HisKA"/>
    <property type="match status" value="1"/>
</dbReference>
<evidence type="ECO:0000259" key="9">
    <source>
        <dbReference type="PROSITE" id="PS50113"/>
    </source>
</evidence>
<evidence type="ECO:0000256" key="4">
    <source>
        <dbReference type="PROSITE-ProRule" id="PRU00169"/>
    </source>
</evidence>
<dbReference type="InterPro" id="IPR000700">
    <property type="entry name" value="PAS-assoc_C"/>
</dbReference>
<feature type="domain" description="Response regulatory" evidence="7">
    <location>
        <begin position="417"/>
        <end position="533"/>
    </location>
</feature>
<protein>
    <recommendedName>
        <fullName evidence="2">histidine kinase</fullName>
        <ecNumber evidence="2">2.7.13.3</ecNumber>
    </recommendedName>
</protein>
<dbReference type="CDD" id="cd00130">
    <property type="entry name" value="PAS"/>
    <property type="match status" value="1"/>
</dbReference>
<proteinExistence type="predicted"/>
<dbReference type="CDD" id="cd18161">
    <property type="entry name" value="REC_hyHK_blue-like"/>
    <property type="match status" value="1"/>
</dbReference>
<organism evidence="10 11">
    <name type="scientific">Methylobacterium hispanicum</name>
    <dbReference type="NCBI Taxonomy" id="270350"/>
    <lineage>
        <taxon>Bacteria</taxon>
        <taxon>Pseudomonadati</taxon>
        <taxon>Pseudomonadota</taxon>
        <taxon>Alphaproteobacteria</taxon>
        <taxon>Hyphomicrobiales</taxon>
        <taxon>Methylobacteriaceae</taxon>
        <taxon>Methylobacterium</taxon>
    </lineage>
</organism>
<dbReference type="Gene3D" id="3.40.50.2300">
    <property type="match status" value="1"/>
</dbReference>
<sequence length="540" mass="58447">MPDTPETPPVGPGARVDEGRPSDVEDPHGDIFFAAVETTRMPMIVTDPRQPDNPIIFANRAFLAMTGYAPEELVGRNCRFLQGPETDRETIAEVRQAIAERREFATEILNYRKNGSTFWNALFVSPVYNAAGELVYFFGSQLDVSRRRDAEDALGQAQKMEALGQLTGGIAHDFNNLLQVIVGYVDILASGLADPGADTGRLTRATENIRQAAERATTLTQQLLAFARRQRLDGRAVNLNTLIAGMDEMAARSLGEAVRIELALAPDLWNCRVDPTQAEVALLNVLINARDAMEAGGTVRIATENRTVEAGDEGAFGALRAGRYVGVSVTDTGSGIAPNLLGRVMDPFFTTKEEGKGTGLGLSMVYGFAKQSGGAAQIESALGQGTTVRLFFPATDSAVRDARAATARAVERQGTETILIVDDREDVAELARTILRDFGYTTLMAANGRQALEILEGGERIDLLFSDLIMPGGMNGVALAREARRRQPRLKVLLTTGYAEASLERTDIGGSEFDLLNKPYRRTDLIRRVRAILDGPTGVG</sequence>
<dbReference type="InterPro" id="IPR004358">
    <property type="entry name" value="Sig_transdc_His_kin-like_C"/>
</dbReference>
<dbReference type="InterPro" id="IPR011006">
    <property type="entry name" value="CheY-like_superfamily"/>
</dbReference>
<dbReference type="RefSeq" id="WP_066923158.1">
    <property type="nucleotide sequence ID" value="NZ_BPQO01000006.1"/>
</dbReference>
<dbReference type="InterPro" id="IPR003594">
    <property type="entry name" value="HATPase_dom"/>
</dbReference>
<comment type="catalytic activity">
    <reaction evidence="1">
        <text>ATP + protein L-histidine = ADP + protein N-phospho-L-histidine.</text>
        <dbReference type="EC" id="2.7.13.3"/>
    </reaction>
</comment>
<gene>
    <name evidence="10" type="ORF">BHAOGJBA_1836</name>
</gene>
<dbReference type="CDD" id="cd00082">
    <property type="entry name" value="HisKA"/>
    <property type="match status" value="1"/>
</dbReference>
<evidence type="ECO:0000259" key="8">
    <source>
        <dbReference type="PROSITE" id="PS50112"/>
    </source>
</evidence>
<dbReference type="Pfam" id="PF00072">
    <property type="entry name" value="Response_reg"/>
    <property type="match status" value="1"/>
</dbReference>
<evidence type="ECO:0000256" key="1">
    <source>
        <dbReference type="ARBA" id="ARBA00000085"/>
    </source>
</evidence>
<dbReference type="NCBIfam" id="NF010076">
    <property type="entry name" value="PRK13557.1"/>
    <property type="match status" value="1"/>
</dbReference>